<protein>
    <submittedName>
        <fullName evidence="2">Tyrosine-protein phosphatase</fullName>
    </submittedName>
</protein>
<reference evidence="3" key="1">
    <citation type="journal article" date="2019" name="Int. J. Syst. Evol. Microbiol.">
        <title>The Global Catalogue of Microorganisms (GCM) 10K type strain sequencing project: providing services to taxonomists for standard genome sequencing and annotation.</title>
        <authorList>
            <consortium name="The Broad Institute Genomics Platform"/>
            <consortium name="The Broad Institute Genome Sequencing Center for Infectious Disease"/>
            <person name="Wu L."/>
            <person name="Ma J."/>
        </authorList>
    </citation>
    <scope>NUCLEOTIDE SEQUENCE [LARGE SCALE GENOMIC DNA]</scope>
    <source>
        <strain evidence="3">YIM 94188</strain>
    </source>
</reference>
<dbReference type="InterPro" id="IPR026893">
    <property type="entry name" value="Tyr/Ser_Pase_IphP-type"/>
</dbReference>
<organism evidence="2 3">
    <name type="scientific">Nocardioides vastitatis</name>
    <dbReference type="NCBI Taxonomy" id="2568655"/>
    <lineage>
        <taxon>Bacteria</taxon>
        <taxon>Bacillati</taxon>
        <taxon>Actinomycetota</taxon>
        <taxon>Actinomycetes</taxon>
        <taxon>Propionibacteriales</taxon>
        <taxon>Nocardioidaceae</taxon>
        <taxon>Nocardioides</taxon>
    </lineage>
</organism>
<gene>
    <name evidence="2" type="ORF">ACFPQB_09850</name>
</gene>
<accession>A0ABW0ZEB7</accession>
<sequence>MVPEVPPGASAGNEILRLASADNFRDVAGPGYATADGSALRTGVFFRSNDLRLTDADHGLVQGLGLRTVIDLRSDLEIAAHPDPEVPGATPLRFDASGIPMEQVAQLASRDAAVALMQDVYRSFVTHQRSRSAFGAVLTRLADGGPQLFHCTAGKDRTGWVAALLLHIAGVDDPTIESDYLLTNAYAAASRARTEAEIARGLGQEAVAVFEPVLVADTEYLHAASTAVEKEYGDRASYLRDGLGLDDSVVGRLRGLLRGEAR</sequence>
<dbReference type="PROSITE" id="PS00383">
    <property type="entry name" value="TYR_PHOSPHATASE_1"/>
    <property type="match status" value="1"/>
</dbReference>
<keyword evidence="3" id="KW-1185">Reference proteome</keyword>
<dbReference type="Proteomes" id="UP001596072">
    <property type="component" value="Unassembled WGS sequence"/>
</dbReference>
<dbReference type="EMBL" id="JBHSNS010000003">
    <property type="protein sequence ID" value="MFC5729221.1"/>
    <property type="molecule type" value="Genomic_DNA"/>
</dbReference>
<evidence type="ECO:0000313" key="2">
    <source>
        <dbReference type="EMBL" id="MFC5729221.1"/>
    </source>
</evidence>
<dbReference type="PANTHER" id="PTHR31126:SF1">
    <property type="entry name" value="TYROSINE SPECIFIC PROTEIN PHOSPHATASES DOMAIN-CONTAINING PROTEIN"/>
    <property type="match status" value="1"/>
</dbReference>
<dbReference type="RefSeq" id="WP_136433319.1">
    <property type="nucleotide sequence ID" value="NZ_JBHSNS010000003.1"/>
</dbReference>
<comment type="caution">
    <text evidence="2">The sequence shown here is derived from an EMBL/GenBank/DDBJ whole genome shotgun (WGS) entry which is preliminary data.</text>
</comment>
<dbReference type="SUPFAM" id="SSF52799">
    <property type="entry name" value="(Phosphotyrosine protein) phosphatases II"/>
    <property type="match status" value="1"/>
</dbReference>
<name>A0ABW0ZEB7_9ACTN</name>
<dbReference type="Gene3D" id="3.90.190.10">
    <property type="entry name" value="Protein tyrosine phosphatase superfamily"/>
    <property type="match status" value="1"/>
</dbReference>
<dbReference type="InterPro" id="IPR029021">
    <property type="entry name" value="Prot-tyrosine_phosphatase-like"/>
</dbReference>
<dbReference type="InterPro" id="IPR016130">
    <property type="entry name" value="Tyr_Pase_AS"/>
</dbReference>
<comment type="similarity">
    <text evidence="1">Belongs to the protein-tyrosine phosphatase family.</text>
</comment>
<dbReference type="Pfam" id="PF13350">
    <property type="entry name" value="Y_phosphatase3"/>
    <property type="match status" value="1"/>
</dbReference>
<evidence type="ECO:0000313" key="3">
    <source>
        <dbReference type="Proteomes" id="UP001596072"/>
    </source>
</evidence>
<dbReference type="PANTHER" id="PTHR31126">
    <property type="entry name" value="TYROSINE-PROTEIN PHOSPHATASE"/>
    <property type="match status" value="1"/>
</dbReference>
<evidence type="ECO:0000256" key="1">
    <source>
        <dbReference type="ARBA" id="ARBA00009580"/>
    </source>
</evidence>
<proteinExistence type="inferred from homology"/>